<keyword evidence="3" id="KW-1185">Reference proteome</keyword>
<dbReference type="EMBL" id="VLLI01000013">
    <property type="protein sequence ID" value="TWI96365.1"/>
    <property type="molecule type" value="Genomic_DNA"/>
</dbReference>
<feature type="domain" description="ApeI dehydratase-like" evidence="1">
    <location>
        <begin position="14"/>
        <end position="91"/>
    </location>
</feature>
<gene>
    <name evidence="2" type="ORF">JN11_04099</name>
</gene>
<dbReference type="InterPro" id="IPR054545">
    <property type="entry name" value="ApeI-like"/>
</dbReference>
<dbReference type="Proteomes" id="UP000317010">
    <property type="component" value="Unassembled WGS sequence"/>
</dbReference>
<evidence type="ECO:0000313" key="2">
    <source>
        <dbReference type="EMBL" id="TWI96365.1"/>
    </source>
</evidence>
<dbReference type="AlphaFoldDB" id="A0A562TS41"/>
<dbReference type="Pfam" id="PF22818">
    <property type="entry name" value="ApeI-like"/>
    <property type="match status" value="1"/>
</dbReference>
<name>A0A562TS41_9SPHI</name>
<dbReference type="OrthoDB" id="9772788at2"/>
<dbReference type="Gene3D" id="3.10.129.10">
    <property type="entry name" value="Hotdog Thioesterase"/>
    <property type="match status" value="1"/>
</dbReference>
<dbReference type="SUPFAM" id="SSF54637">
    <property type="entry name" value="Thioesterase/thiol ester dehydrase-isomerase"/>
    <property type="match status" value="1"/>
</dbReference>
<sequence length="123" mass="13766">MMLIGNFYKITSKSEKEGAIDVILEVDKHHSIFEGHFPGQPVLPGAVMLQMIKEVLESSLHYSIRLKKADQIKFLGLIDPQIDSVLKLSLSYNIDDSGLLNVIASLVFQNNTSLKFKGAFFKL</sequence>
<proteinExistence type="predicted"/>
<dbReference type="RefSeq" id="WP_144915490.1">
    <property type="nucleotide sequence ID" value="NZ_VLLI01000013.1"/>
</dbReference>
<evidence type="ECO:0000259" key="1">
    <source>
        <dbReference type="Pfam" id="PF22818"/>
    </source>
</evidence>
<evidence type="ECO:0000313" key="3">
    <source>
        <dbReference type="Proteomes" id="UP000317010"/>
    </source>
</evidence>
<organism evidence="2 3">
    <name type="scientific">Mucilaginibacter frigoritolerans</name>
    <dbReference type="NCBI Taxonomy" id="652788"/>
    <lineage>
        <taxon>Bacteria</taxon>
        <taxon>Pseudomonadati</taxon>
        <taxon>Bacteroidota</taxon>
        <taxon>Sphingobacteriia</taxon>
        <taxon>Sphingobacteriales</taxon>
        <taxon>Sphingobacteriaceae</taxon>
        <taxon>Mucilaginibacter</taxon>
    </lineage>
</organism>
<comment type="caution">
    <text evidence="2">The sequence shown here is derived from an EMBL/GenBank/DDBJ whole genome shotgun (WGS) entry which is preliminary data.</text>
</comment>
<dbReference type="GO" id="GO:0016829">
    <property type="term" value="F:lyase activity"/>
    <property type="evidence" value="ECO:0007669"/>
    <property type="project" value="UniProtKB-KW"/>
</dbReference>
<dbReference type="InterPro" id="IPR029069">
    <property type="entry name" value="HotDog_dom_sf"/>
</dbReference>
<reference evidence="2 3" key="1">
    <citation type="submission" date="2019-07" db="EMBL/GenBank/DDBJ databases">
        <title>Genomic Encyclopedia of Archaeal and Bacterial Type Strains, Phase II (KMG-II): from individual species to whole genera.</title>
        <authorList>
            <person name="Goeker M."/>
        </authorList>
    </citation>
    <scope>NUCLEOTIDE SEQUENCE [LARGE SCALE GENOMIC DNA]</scope>
    <source>
        <strain evidence="2 3">ATCC BAA-1854</strain>
    </source>
</reference>
<accession>A0A562TS41</accession>
<protein>
    <submittedName>
        <fullName evidence="2">3-hydroxyacyl-[acyl-carrier-protein] dehydratase</fullName>
    </submittedName>
</protein>